<evidence type="ECO:0000256" key="2">
    <source>
        <dbReference type="SAM" id="MobiDB-lite"/>
    </source>
</evidence>
<sequence length="703" mass="81794">MEPERLFMADEYFKERVTSEISLILAHAKAVIALCQEMKTRESTDVLFNLKSLKILTLKDHSWWSKVTRLFKTRVLRDAIEGESAVSLNVIQFRKRALDLVYSIQEMLSQNPDTPSVLDAMQKAFAAIEELSQQIKEVIESSLLRDKEDLLKKVREMDFLIGKEKGRNLSPLLYYTELDDAWRKAVEARRQDIFLRNFHEKSQFLQESGRTLAMMVRGKKKVGRWATALDIDGKSSLFQESAEIILQNELKELKKQSPAAYQKRLEEEWKLLAAYLRGLKNPVESEEMLESLRRAFSYRQLEVYGDEGLQDLIRWIGSEKEEAAARFRLLRKRWVEKRQKTDAVRRRLERLQEASEETPLFPKESVEIPLLPEGVLPEVNTKLSKLLKTLKALESLDSYRHEWNKARSIRKNLVEQGLIDPTFEEIRKEDSLFGDPALLKHCRDIEEALASEIAKRQKDLLDISQMMESYRDRVENRQEIERLKRSLEEMKKLHGRNFVRTLLEKSQKRRSIFEEARKEAAENEPPSPVAPESQSITHFEECKSLVESLVRTLKIDKSPLYTTQEDLLEAFGILSKPYMTEGTQGKLPKDIARLKVEVESAINSLEVMQKSPLFGLAREKDRIRALIKSLSAPAEPLLLIRTFLQSHHDERLKEQEIRRLLKEKKRFEEELARTEEDMTAAEKELCVLEGILAVEIELGIFLS</sequence>
<dbReference type="EMBL" id="CWGJ01000025">
    <property type="protein sequence ID" value="CRX38856.1"/>
    <property type="molecule type" value="Genomic_DNA"/>
</dbReference>
<protein>
    <submittedName>
        <fullName evidence="3">Uncharacterized protein</fullName>
    </submittedName>
</protein>
<dbReference type="AlphaFoldDB" id="A0A0H5DQD4"/>
<keyword evidence="4" id="KW-1185">Reference proteome</keyword>
<dbReference type="Proteomes" id="UP000220251">
    <property type="component" value="Unassembled WGS sequence"/>
</dbReference>
<gene>
    <name evidence="3" type="ORF">ELAC_1528</name>
</gene>
<accession>A0A0H5DQD4</accession>
<evidence type="ECO:0000313" key="3">
    <source>
        <dbReference type="EMBL" id="CRX38856.1"/>
    </source>
</evidence>
<feature type="region of interest" description="Disordered" evidence="2">
    <location>
        <begin position="514"/>
        <end position="535"/>
    </location>
</feature>
<organism evidence="3 4">
    <name type="scientific">Estrella lausannensis</name>
    <dbReference type="NCBI Taxonomy" id="483423"/>
    <lineage>
        <taxon>Bacteria</taxon>
        <taxon>Pseudomonadati</taxon>
        <taxon>Chlamydiota</taxon>
        <taxon>Chlamydiia</taxon>
        <taxon>Parachlamydiales</taxon>
        <taxon>Candidatus Criblamydiaceae</taxon>
        <taxon>Estrella</taxon>
    </lineage>
</organism>
<evidence type="ECO:0000313" key="4">
    <source>
        <dbReference type="Proteomes" id="UP000220251"/>
    </source>
</evidence>
<reference evidence="4" key="1">
    <citation type="submission" date="2015-06" db="EMBL/GenBank/DDBJ databases">
        <authorList>
            <person name="Bertelli C."/>
        </authorList>
    </citation>
    <scope>NUCLEOTIDE SEQUENCE [LARGE SCALE GENOMIC DNA]</scope>
    <source>
        <strain evidence="4">CRIB-30</strain>
    </source>
</reference>
<keyword evidence="1" id="KW-0175">Coiled coil</keyword>
<name>A0A0H5DQD4_9BACT</name>
<proteinExistence type="predicted"/>
<feature type="coiled-coil region" evidence="1">
    <location>
        <begin position="650"/>
        <end position="684"/>
    </location>
</feature>
<evidence type="ECO:0000256" key="1">
    <source>
        <dbReference type="SAM" id="Coils"/>
    </source>
</evidence>